<dbReference type="EMBL" id="JBDJPC010000007">
    <property type="protein sequence ID" value="KAL1493631.1"/>
    <property type="molecule type" value="Genomic_DNA"/>
</dbReference>
<accession>A0ABD1EG90</accession>
<proteinExistence type="predicted"/>
<organism evidence="2 3">
    <name type="scientific">Hypothenemus hampei</name>
    <name type="common">Coffee berry borer</name>
    <dbReference type="NCBI Taxonomy" id="57062"/>
    <lineage>
        <taxon>Eukaryota</taxon>
        <taxon>Metazoa</taxon>
        <taxon>Ecdysozoa</taxon>
        <taxon>Arthropoda</taxon>
        <taxon>Hexapoda</taxon>
        <taxon>Insecta</taxon>
        <taxon>Pterygota</taxon>
        <taxon>Neoptera</taxon>
        <taxon>Endopterygota</taxon>
        <taxon>Coleoptera</taxon>
        <taxon>Polyphaga</taxon>
        <taxon>Cucujiformia</taxon>
        <taxon>Curculionidae</taxon>
        <taxon>Scolytinae</taxon>
        <taxon>Hypothenemus</taxon>
    </lineage>
</organism>
<evidence type="ECO:0000313" key="2">
    <source>
        <dbReference type="EMBL" id="KAL1493631.1"/>
    </source>
</evidence>
<keyword evidence="3" id="KW-1185">Reference proteome</keyword>
<gene>
    <name evidence="2" type="ORF">ABEB36_009331</name>
</gene>
<feature type="compositionally biased region" description="Polar residues" evidence="1">
    <location>
        <begin position="8"/>
        <end position="20"/>
    </location>
</feature>
<sequence length="59" mass="6117">MVDEYPRGTNSSSSTELQFISSESSSVHKDSEDSNVIGGTGIGNVSPCGTGAVEEFKFG</sequence>
<dbReference type="Proteomes" id="UP001566132">
    <property type="component" value="Unassembled WGS sequence"/>
</dbReference>
<dbReference type="AlphaFoldDB" id="A0ABD1EG90"/>
<evidence type="ECO:0000256" key="1">
    <source>
        <dbReference type="SAM" id="MobiDB-lite"/>
    </source>
</evidence>
<reference evidence="2 3" key="1">
    <citation type="submission" date="2024-05" db="EMBL/GenBank/DDBJ databases">
        <title>Genetic variation in Jamaican populations of the coffee berry borer (Hypothenemus hampei).</title>
        <authorList>
            <person name="Errbii M."/>
            <person name="Myrie A."/>
        </authorList>
    </citation>
    <scope>NUCLEOTIDE SEQUENCE [LARGE SCALE GENOMIC DNA]</scope>
    <source>
        <strain evidence="2">JA-Hopewell-2020-01-JO</strain>
        <tissue evidence="2">Whole body</tissue>
    </source>
</reference>
<evidence type="ECO:0000313" key="3">
    <source>
        <dbReference type="Proteomes" id="UP001566132"/>
    </source>
</evidence>
<comment type="caution">
    <text evidence="2">The sequence shown here is derived from an EMBL/GenBank/DDBJ whole genome shotgun (WGS) entry which is preliminary data.</text>
</comment>
<feature type="region of interest" description="Disordered" evidence="1">
    <location>
        <begin position="1"/>
        <end position="59"/>
    </location>
</feature>
<protein>
    <submittedName>
        <fullName evidence="2">Uncharacterized protein</fullName>
    </submittedName>
</protein>
<name>A0ABD1EG90_HYPHA</name>